<reference evidence="2 3" key="1">
    <citation type="submission" date="2019-07" db="EMBL/GenBank/DDBJ databases">
        <title>Qingshengfaniella alkalisoli gen. nov., sp. nov., isolated from saline soil.</title>
        <authorList>
            <person name="Xu L."/>
            <person name="Huang X.-X."/>
            <person name="Sun J.-Q."/>
        </authorList>
    </citation>
    <scope>NUCLEOTIDE SEQUENCE [LARGE SCALE GENOMIC DNA]</scope>
    <source>
        <strain evidence="2 3">DSM 27279</strain>
    </source>
</reference>
<dbReference type="Pfam" id="PF02643">
    <property type="entry name" value="DUF192"/>
    <property type="match status" value="1"/>
</dbReference>
<comment type="caution">
    <text evidence="2">The sequence shown here is derived from an EMBL/GenBank/DDBJ whole genome shotgun (WGS) entry which is preliminary data.</text>
</comment>
<keyword evidence="3" id="KW-1185">Reference proteome</keyword>
<evidence type="ECO:0000256" key="1">
    <source>
        <dbReference type="SAM" id="MobiDB-lite"/>
    </source>
</evidence>
<dbReference type="EMBL" id="VLTJ01000022">
    <property type="protein sequence ID" value="TSH94998.1"/>
    <property type="molecule type" value="Genomic_DNA"/>
</dbReference>
<sequence length="169" mass="18278">MHFHRDRVSDRREAPGRVRRLSRWPCRGRGAPRPLLHGGSPGGSGDPGVQADRRQRGEPATPDAWSKAALRVSCQPARGWRRWRGLIGRPAPPPGVALRFAFCMAVHTVGMAYAIDVVFVGWDGRVCRVVAGMPAGRLAMCWRARDVLELAAGEAARLGLCAGVAVQAV</sequence>
<evidence type="ECO:0000313" key="3">
    <source>
        <dbReference type="Proteomes" id="UP000318405"/>
    </source>
</evidence>
<name>A0A556AQ18_9BURK</name>
<feature type="region of interest" description="Disordered" evidence="1">
    <location>
        <begin position="1"/>
        <end position="63"/>
    </location>
</feature>
<gene>
    <name evidence="2" type="ORF">FOZ76_11000</name>
</gene>
<feature type="compositionally biased region" description="Basic and acidic residues" evidence="1">
    <location>
        <begin position="1"/>
        <end position="16"/>
    </location>
</feature>
<dbReference type="AlphaFoldDB" id="A0A556AQ18"/>
<dbReference type="Gene3D" id="2.60.120.1140">
    <property type="entry name" value="Protein of unknown function DUF192"/>
    <property type="match status" value="1"/>
</dbReference>
<organism evidence="2 3">
    <name type="scientific">Verticiella sediminum</name>
    <dbReference type="NCBI Taxonomy" id="1247510"/>
    <lineage>
        <taxon>Bacteria</taxon>
        <taxon>Pseudomonadati</taxon>
        <taxon>Pseudomonadota</taxon>
        <taxon>Betaproteobacteria</taxon>
        <taxon>Burkholderiales</taxon>
        <taxon>Alcaligenaceae</taxon>
        <taxon>Verticiella</taxon>
    </lineage>
</organism>
<accession>A0A556AQ18</accession>
<protein>
    <submittedName>
        <fullName evidence="2">DUF192 domain-containing protein</fullName>
    </submittedName>
</protein>
<dbReference type="OrthoDB" id="9813379at2"/>
<dbReference type="Proteomes" id="UP000318405">
    <property type="component" value="Unassembled WGS sequence"/>
</dbReference>
<evidence type="ECO:0000313" key="2">
    <source>
        <dbReference type="EMBL" id="TSH94998.1"/>
    </source>
</evidence>
<dbReference type="InterPro" id="IPR038695">
    <property type="entry name" value="Saro_0823-like_sf"/>
</dbReference>
<dbReference type="InterPro" id="IPR003795">
    <property type="entry name" value="DUF192"/>
</dbReference>
<proteinExistence type="predicted"/>